<dbReference type="InterPro" id="IPR009838">
    <property type="entry name" value="T4SS_TraL"/>
</dbReference>
<dbReference type="NCBIfam" id="TIGR02762">
    <property type="entry name" value="TraL_TIGR"/>
    <property type="match status" value="1"/>
</dbReference>
<dbReference type="GO" id="GO:0009297">
    <property type="term" value="P:pilus assembly"/>
    <property type="evidence" value="ECO:0007669"/>
    <property type="project" value="UniProtKB-UniRule"/>
</dbReference>
<dbReference type="RefSeq" id="WP_124942297.1">
    <property type="nucleotide sequence ID" value="NZ_CP033579.1"/>
</dbReference>
<keyword evidence="2" id="KW-0812">Transmembrane</keyword>
<keyword evidence="2" id="KW-1133">Transmembrane helix</keyword>
<comment type="function">
    <text evidence="1">Membrane protein involved in F pilin formation.</text>
</comment>
<evidence type="ECO:0000313" key="4">
    <source>
        <dbReference type="Proteomes" id="UP000279760"/>
    </source>
</evidence>
<dbReference type="Proteomes" id="UP000279760">
    <property type="component" value="Plasmid unnamed"/>
</dbReference>
<name>A0A3G4VJK9_9VIBR</name>
<keyword evidence="1 2" id="KW-0472">Membrane</keyword>
<reference evidence="3 4" key="1">
    <citation type="submission" date="2018-11" db="EMBL/GenBank/DDBJ databases">
        <title>Complete Genome Sequence of Vbrio mediterranei 117-T6: a Potential Pathogen Bacteria Isolated from the Conchocelis of Pyropia.</title>
        <authorList>
            <person name="Liu Q."/>
        </authorList>
    </citation>
    <scope>NUCLEOTIDE SEQUENCE [LARGE SCALE GENOMIC DNA]</scope>
    <source>
        <strain evidence="3 4">117-T6</strain>
        <plasmid evidence="3 4">unnamed</plasmid>
    </source>
</reference>
<dbReference type="PIRSF" id="PIRSF003259">
    <property type="entry name" value="Pilus_assembly_TraL"/>
    <property type="match status" value="1"/>
</dbReference>
<comment type="subcellular location">
    <subcellularLocation>
        <location evidence="1">Cell outer membrane</location>
    </subcellularLocation>
</comment>
<sequence length="100" mass="11688">MNNQQLFFAIPKHLNKGKRVIGFPRDEILPALTLFILFFIAKHYAIGLVLGLVWFQGLRYIKVQYGDNIIALSLYWWGSASFSKNLFKHTPAAQRRYWLS</sequence>
<dbReference type="EMBL" id="CP033579">
    <property type="protein sequence ID" value="AYV25003.1"/>
    <property type="molecule type" value="Genomic_DNA"/>
</dbReference>
<dbReference type="AlphaFoldDB" id="A0A3G4VJK9"/>
<dbReference type="Pfam" id="PF07178">
    <property type="entry name" value="TraL"/>
    <property type="match status" value="1"/>
</dbReference>
<proteinExistence type="predicted"/>
<accession>A0A3G4VJK9</accession>
<keyword evidence="1" id="KW-0184">Conjugation</keyword>
<gene>
    <name evidence="3" type="primary">traL</name>
    <name evidence="3" type="ORF">ECB94_27175</name>
</gene>
<protein>
    <recommendedName>
        <fullName evidence="1">Protein TraL</fullName>
    </recommendedName>
</protein>
<evidence type="ECO:0000313" key="3">
    <source>
        <dbReference type="EMBL" id="AYV25003.1"/>
    </source>
</evidence>
<keyword evidence="3" id="KW-0614">Plasmid</keyword>
<organism evidence="3 4">
    <name type="scientific">Vibrio mediterranei</name>
    <dbReference type="NCBI Taxonomy" id="689"/>
    <lineage>
        <taxon>Bacteria</taxon>
        <taxon>Pseudomonadati</taxon>
        <taxon>Pseudomonadota</taxon>
        <taxon>Gammaproteobacteria</taxon>
        <taxon>Vibrionales</taxon>
        <taxon>Vibrionaceae</taxon>
        <taxon>Vibrio</taxon>
    </lineage>
</organism>
<evidence type="ECO:0000256" key="1">
    <source>
        <dbReference type="PIRNR" id="PIRNR003259"/>
    </source>
</evidence>
<keyword evidence="1" id="KW-0998">Cell outer membrane</keyword>
<dbReference type="GO" id="GO:0009279">
    <property type="term" value="C:cell outer membrane"/>
    <property type="evidence" value="ECO:0007669"/>
    <property type="project" value="UniProtKB-SubCell"/>
</dbReference>
<feature type="transmembrane region" description="Helical" evidence="2">
    <location>
        <begin position="28"/>
        <end position="55"/>
    </location>
</feature>
<geneLocation type="plasmid" evidence="3">
    <name>unnamed</name>
</geneLocation>
<evidence type="ECO:0000256" key="2">
    <source>
        <dbReference type="SAM" id="Phobius"/>
    </source>
</evidence>
<dbReference type="InterPro" id="IPR016382">
    <property type="entry name" value="Pilus_assmbly_TraL"/>
</dbReference>